<dbReference type="AlphaFoldDB" id="A0A0X8VEE8"/>
<reference evidence="13" key="2">
    <citation type="submission" date="2016-01" db="EMBL/GenBank/DDBJ databases">
        <authorList>
            <person name="Poehlein A."/>
            <person name="Schlien K."/>
            <person name="Gottschalk G."/>
            <person name="Buckel W."/>
            <person name="Daniel R."/>
        </authorList>
    </citation>
    <scope>NUCLEOTIDE SEQUENCE [LARGE SCALE GENOMIC DNA]</scope>
    <source>
        <strain evidence="13">X2</strain>
    </source>
</reference>
<keyword evidence="7" id="KW-0811">Translocation</keyword>
<comment type="subcellular location">
    <subcellularLocation>
        <location evidence="1">Membrane</location>
    </subcellularLocation>
</comment>
<sequence length="85" mass="9497">MEEKQNINQTSETKQAKPKQVKKNSDRDGFAEYKAEFKKIIWPGRPEIAKKTFTVIVTSLILGVLIFCMDSVFSAGYSAIIGLLG</sequence>
<dbReference type="Proteomes" id="UP000184204">
    <property type="component" value="Unassembled WGS sequence"/>
</dbReference>
<dbReference type="InterPro" id="IPR001901">
    <property type="entry name" value="Translocase_SecE/Sec61-g"/>
</dbReference>
<evidence type="ECO:0000256" key="2">
    <source>
        <dbReference type="ARBA" id="ARBA00022448"/>
    </source>
</evidence>
<accession>A0A0X8VEE8</accession>
<organism evidence="12 14">
    <name type="scientific">Anaerotignum propionicum DSM 1682</name>
    <dbReference type="NCBI Taxonomy" id="991789"/>
    <lineage>
        <taxon>Bacteria</taxon>
        <taxon>Bacillati</taxon>
        <taxon>Bacillota</taxon>
        <taxon>Clostridia</taxon>
        <taxon>Lachnospirales</taxon>
        <taxon>Anaerotignaceae</taxon>
        <taxon>Anaerotignum</taxon>
    </lineage>
</organism>
<dbReference type="GO" id="GO:0009306">
    <property type="term" value="P:protein secretion"/>
    <property type="evidence" value="ECO:0007669"/>
    <property type="project" value="InterPro"/>
</dbReference>
<dbReference type="NCBIfam" id="TIGR00964">
    <property type="entry name" value="secE_bact"/>
    <property type="match status" value="1"/>
</dbReference>
<evidence type="ECO:0000313" key="12">
    <source>
        <dbReference type="EMBL" id="SHE52825.1"/>
    </source>
</evidence>
<dbReference type="GO" id="GO:0006605">
    <property type="term" value="P:protein targeting"/>
    <property type="evidence" value="ECO:0007669"/>
    <property type="project" value="InterPro"/>
</dbReference>
<evidence type="ECO:0000256" key="6">
    <source>
        <dbReference type="ARBA" id="ARBA00022989"/>
    </source>
</evidence>
<reference evidence="14" key="4">
    <citation type="submission" date="2016-11" db="EMBL/GenBank/DDBJ databases">
        <authorList>
            <person name="Jaros S."/>
            <person name="Januszkiewicz K."/>
            <person name="Wedrychowicz H."/>
        </authorList>
    </citation>
    <scope>NUCLEOTIDE SEQUENCE [LARGE SCALE GENOMIC DNA]</scope>
    <source>
        <strain evidence="14">DSM 1682</strain>
    </source>
</reference>
<evidence type="ECO:0000256" key="8">
    <source>
        <dbReference type="ARBA" id="ARBA00023136"/>
    </source>
</evidence>
<dbReference type="InterPro" id="IPR005807">
    <property type="entry name" value="SecE_bac"/>
</dbReference>
<dbReference type="PANTHER" id="PTHR33910">
    <property type="entry name" value="PROTEIN TRANSLOCASE SUBUNIT SECE"/>
    <property type="match status" value="1"/>
</dbReference>
<feature type="compositionally biased region" description="Polar residues" evidence="9">
    <location>
        <begin position="1"/>
        <end position="13"/>
    </location>
</feature>
<name>A0A0X8VEE8_ANAPI</name>
<keyword evidence="13" id="KW-1185">Reference proteome</keyword>
<dbReference type="OrthoDB" id="9807958at2"/>
<feature type="region of interest" description="Disordered" evidence="9">
    <location>
        <begin position="1"/>
        <end position="27"/>
    </location>
</feature>
<keyword evidence="4 10" id="KW-0812">Transmembrane</keyword>
<dbReference type="EMBL" id="FQUA01000003">
    <property type="protein sequence ID" value="SHE52825.1"/>
    <property type="molecule type" value="Genomic_DNA"/>
</dbReference>
<dbReference type="Gene3D" id="1.20.5.1030">
    <property type="entry name" value="Preprotein translocase secy subunit"/>
    <property type="match status" value="1"/>
</dbReference>
<keyword evidence="3" id="KW-1003">Cell membrane</keyword>
<dbReference type="GO" id="GO:0043952">
    <property type="term" value="P:protein transport by the Sec complex"/>
    <property type="evidence" value="ECO:0007669"/>
    <property type="project" value="TreeGrafter"/>
</dbReference>
<reference evidence="11 13" key="1">
    <citation type="journal article" date="2016" name="Genome Announc.">
        <title>Complete Genome Sequence of the Amino Acid-Fermenting Clostridium propionicum X2 (DSM 1682).</title>
        <authorList>
            <person name="Poehlein A."/>
            <person name="Schlien K."/>
            <person name="Chowdhury N.P."/>
            <person name="Gottschalk G."/>
            <person name="Buckel W."/>
            <person name="Daniel R."/>
        </authorList>
    </citation>
    <scope>NUCLEOTIDE SEQUENCE [LARGE SCALE GENOMIC DNA]</scope>
    <source>
        <strain evidence="11 13">X2</strain>
    </source>
</reference>
<evidence type="ECO:0000256" key="4">
    <source>
        <dbReference type="ARBA" id="ARBA00022692"/>
    </source>
</evidence>
<dbReference type="RefSeq" id="WP_082754363.1">
    <property type="nucleotide sequence ID" value="NZ_CP014223.1"/>
</dbReference>
<keyword evidence="6 10" id="KW-1133">Transmembrane helix</keyword>
<evidence type="ECO:0000256" key="3">
    <source>
        <dbReference type="ARBA" id="ARBA00022475"/>
    </source>
</evidence>
<evidence type="ECO:0000313" key="11">
    <source>
        <dbReference type="EMBL" id="AMJ42162.1"/>
    </source>
</evidence>
<dbReference type="GO" id="GO:0005886">
    <property type="term" value="C:plasma membrane"/>
    <property type="evidence" value="ECO:0007669"/>
    <property type="project" value="TreeGrafter"/>
</dbReference>
<evidence type="ECO:0000313" key="14">
    <source>
        <dbReference type="Proteomes" id="UP000184204"/>
    </source>
</evidence>
<dbReference type="EMBL" id="CP014223">
    <property type="protein sequence ID" value="AMJ42162.1"/>
    <property type="molecule type" value="Genomic_DNA"/>
</dbReference>
<evidence type="ECO:0000256" key="1">
    <source>
        <dbReference type="ARBA" id="ARBA00004370"/>
    </source>
</evidence>
<keyword evidence="2" id="KW-0813">Transport</keyword>
<dbReference type="PANTHER" id="PTHR33910:SF1">
    <property type="entry name" value="PROTEIN TRANSLOCASE SUBUNIT SECE"/>
    <property type="match status" value="1"/>
</dbReference>
<dbReference type="Pfam" id="PF00584">
    <property type="entry name" value="SecE"/>
    <property type="match status" value="1"/>
</dbReference>
<evidence type="ECO:0000256" key="10">
    <source>
        <dbReference type="SAM" id="Phobius"/>
    </source>
</evidence>
<dbReference type="GO" id="GO:0006886">
    <property type="term" value="P:intracellular protein transport"/>
    <property type="evidence" value="ECO:0007669"/>
    <property type="project" value="InterPro"/>
</dbReference>
<dbReference type="GO" id="GO:0008320">
    <property type="term" value="F:protein transmembrane transporter activity"/>
    <property type="evidence" value="ECO:0007669"/>
    <property type="project" value="InterPro"/>
</dbReference>
<reference evidence="12" key="3">
    <citation type="submission" date="2016-11" db="EMBL/GenBank/DDBJ databases">
        <authorList>
            <person name="Varghese N."/>
            <person name="Submissions S."/>
        </authorList>
    </citation>
    <scope>NUCLEOTIDE SEQUENCE</scope>
    <source>
        <strain evidence="12">DSM 1682</strain>
    </source>
</reference>
<evidence type="ECO:0000256" key="5">
    <source>
        <dbReference type="ARBA" id="ARBA00022927"/>
    </source>
</evidence>
<evidence type="ECO:0000256" key="9">
    <source>
        <dbReference type="SAM" id="MobiDB-lite"/>
    </source>
</evidence>
<dbReference type="InterPro" id="IPR038379">
    <property type="entry name" value="SecE_sf"/>
</dbReference>
<proteinExistence type="predicted"/>
<evidence type="ECO:0000313" key="13">
    <source>
        <dbReference type="Proteomes" id="UP000068026"/>
    </source>
</evidence>
<keyword evidence="8 10" id="KW-0472">Membrane</keyword>
<protein>
    <submittedName>
        <fullName evidence="11 12">Protein translocase subunit SecE</fullName>
    </submittedName>
</protein>
<feature type="transmembrane region" description="Helical" evidence="10">
    <location>
        <begin position="55"/>
        <end position="84"/>
    </location>
</feature>
<evidence type="ECO:0000256" key="7">
    <source>
        <dbReference type="ARBA" id="ARBA00023010"/>
    </source>
</evidence>
<gene>
    <name evidence="11" type="primary">secE</name>
    <name evidence="11" type="ORF">CPRO_26140</name>
    <name evidence="12" type="ORF">SAMN02745151_00982</name>
</gene>
<keyword evidence="5" id="KW-0653">Protein transport</keyword>
<dbReference type="Proteomes" id="UP000068026">
    <property type="component" value="Chromosome"/>
</dbReference>
<dbReference type="KEGG" id="cpro:CPRO_26140"/>